<dbReference type="InterPro" id="IPR029071">
    <property type="entry name" value="Ubiquitin-like_domsf"/>
</dbReference>
<protein>
    <submittedName>
        <fullName evidence="4">UBA/TS-N domain containing protein</fullName>
    </submittedName>
</protein>
<evidence type="ECO:0000313" key="5">
    <source>
        <dbReference type="Proteomes" id="UP000001542"/>
    </source>
</evidence>
<feature type="compositionally biased region" description="Polar residues" evidence="1">
    <location>
        <begin position="74"/>
        <end position="88"/>
    </location>
</feature>
<dbReference type="VEuPathDB" id="TrichDB:TVAG_185980"/>
<dbReference type="GO" id="GO:0005654">
    <property type="term" value="C:nucleoplasm"/>
    <property type="evidence" value="ECO:0000318"/>
    <property type="project" value="GO_Central"/>
</dbReference>
<evidence type="ECO:0000259" key="3">
    <source>
        <dbReference type="PROSITE" id="PS50053"/>
    </source>
</evidence>
<dbReference type="Gene3D" id="3.10.20.90">
    <property type="entry name" value="Phosphatidylinositol 3-kinase Catalytic Subunit, Chain A, domain 1"/>
    <property type="match status" value="1"/>
</dbReference>
<reference evidence="4" key="1">
    <citation type="submission" date="2006-10" db="EMBL/GenBank/DDBJ databases">
        <authorList>
            <person name="Amadeo P."/>
            <person name="Zhao Q."/>
            <person name="Wortman J."/>
            <person name="Fraser-Liggett C."/>
            <person name="Carlton J."/>
        </authorList>
    </citation>
    <scope>NUCLEOTIDE SEQUENCE</scope>
    <source>
        <strain evidence="4">G3</strain>
    </source>
</reference>
<dbReference type="GO" id="GO:0031593">
    <property type="term" value="F:polyubiquitin modification-dependent protein binding"/>
    <property type="evidence" value="ECO:0000318"/>
    <property type="project" value="GO_Central"/>
</dbReference>
<name>A2D8P1_TRIV3</name>
<proteinExistence type="predicted"/>
<dbReference type="SUPFAM" id="SSF46934">
    <property type="entry name" value="UBA-like"/>
    <property type="match status" value="1"/>
</dbReference>
<dbReference type="RefSeq" id="XP_001584276.1">
    <property type="nucleotide sequence ID" value="XM_001584226.1"/>
</dbReference>
<dbReference type="InterPro" id="IPR009060">
    <property type="entry name" value="UBA-like_sf"/>
</dbReference>
<dbReference type="InParanoid" id="A2D8P1"/>
<feature type="domain" description="Ubiquitin-like" evidence="3">
    <location>
        <begin position="1"/>
        <end position="70"/>
    </location>
</feature>
<dbReference type="InterPro" id="IPR015940">
    <property type="entry name" value="UBA"/>
</dbReference>
<keyword evidence="5" id="KW-1185">Reference proteome</keyword>
<dbReference type="PANTHER" id="PTHR10621:SF0">
    <property type="entry name" value="UV EXCISION REPAIR PROTEIN RAD23"/>
    <property type="match status" value="1"/>
</dbReference>
<dbReference type="InterPro" id="IPR000626">
    <property type="entry name" value="Ubiquitin-like_dom"/>
</dbReference>
<dbReference type="CDD" id="cd14270">
    <property type="entry name" value="UBA"/>
    <property type="match status" value="1"/>
</dbReference>
<evidence type="ECO:0000256" key="1">
    <source>
        <dbReference type="SAM" id="MobiDB-lite"/>
    </source>
</evidence>
<dbReference type="PROSITE" id="PS50053">
    <property type="entry name" value="UBIQUITIN_2"/>
    <property type="match status" value="1"/>
</dbReference>
<sequence>MKYRIKTITGADISIELDEHQTVGDLLTAACEQLNKPVEKSLLIFASKKLTSLNEILANIGYTEDKHIIIHTIGTNKSESDPPNSSEISVPENKEAKVDNEQKTREQAENARKQEFAQALENITAMGFSADHAEAALRLADGNQNAALNIILHRRSSQPRLNERRIEEQRIRTARRRNAKKIRLSPLTPHRQKHHVYEIPGFNVTKNREFEKPISNIFTEFIQNNEQTMERLNTVIQEESLEFLDSIQQNPTPMVTMLGLIVQSNEFSGIQTSPYSEVFTEPLISAFDLTPDEIPVIERLLHIGAPLTVTVRAFRTSNNNEALTRQFLRSRYI</sequence>
<dbReference type="Proteomes" id="UP000001542">
    <property type="component" value="Unassembled WGS sequence"/>
</dbReference>
<dbReference type="SUPFAM" id="SSF54236">
    <property type="entry name" value="Ubiquitin-like"/>
    <property type="match status" value="1"/>
</dbReference>
<accession>A2D8P1</accession>
<dbReference type="KEGG" id="tva:5468852"/>
<organism evidence="4 5">
    <name type="scientific">Trichomonas vaginalis (strain ATCC PRA-98 / G3)</name>
    <dbReference type="NCBI Taxonomy" id="412133"/>
    <lineage>
        <taxon>Eukaryota</taxon>
        <taxon>Metamonada</taxon>
        <taxon>Parabasalia</taxon>
        <taxon>Trichomonadida</taxon>
        <taxon>Trichomonadidae</taxon>
        <taxon>Trichomonas</taxon>
    </lineage>
</organism>
<dbReference type="GO" id="GO:0043130">
    <property type="term" value="F:ubiquitin binding"/>
    <property type="evidence" value="ECO:0000318"/>
    <property type="project" value="GO_Central"/>
</dbReference>
<reference evidence="4" key="2">
    <citation type="journal article" date="2007" name="Science">
        <title>Draft genome sequence of the sexually transmitted pathogen Trichomonas vaginalis.</title>
        <authorList>
            <person name="Carlton J.M."/>
            <person name="Hirt R.P."/>
            <person name="Silva J.C."/>
            <person name="Delcher A.L."/>
            <person name="Schatz M."/>
            <person name="Zhao Q."/>
            <person name="Wortman J.R."/>
            <person name="Bidwell S.L."/>
            <person name="Alsmark U.C.M."/>
            <person name="Besteiro S."/>
            <person name="Sicheritz-Ponten T."/>
            <person name="Noel C.J."/>
            <person name="Dacks J.B."/>
            <person name="Foster P.G."/>
            <person name="Simillion C."/>
            <person name="Van de Peer Y."/>
            <person name="Miranda-Saavedra D."/>
            <person name="Barton G.J."/>
            <person name="Westrop G.D."/>
            <person name="Mueller S."/>
            <person name="Dessi D."/>
            <person name="Fiori P.L."/>
            <person name="Ren Q."/>
            <person name="Paulsen I."/>
            <person name="Zhang H."/>
            <person name="Bastida-Corcuera F.D."/>
            <person name="Simoes-Barbosa A."/>
            <person name="Brown M.T."/>
            <person name="Hayes R.D."/>
            <person name="Mukherjee M."/>
            <person name="Okumura C.Y."/>
            <person name="Schneider R."/>
            <person name="Smith A.J."/>
            <person name="Vanacova S."/>
            <person name="Villalvazo M."/>
            <person name="Haas B.J."/>
            <person name="Pertea M."/>
            <person name="Feldblyum T.V."/>
            <person name="Utterback T.R."/>
            <person name="Shu C.L."/>
            <person name="Osoegawa K."/>
            <person name="de Jong P.J."/>
            <person name="Hrdy I."/>
            <person name="Horvathova L."/>
            <person name="Zubacova Z."/>
            <person name="Dolezal P."/>
            <person name="Malik S.B."/>
            <person name="Logsdon J.M. Jr."/>
            <person name="Henze K."/>
            <person name="Gupta A."/>
            <person name="Wang C.C."/>
            <person name="Dunne R.L."/>
            <person name="Upcroft J.A."/>
            <person name="Upcroft P."/>
            <person name="White O."/>
            <person name="Salzberg S.L."/>
            <person name="Tang P."/>
            <person name="Chiu C.-H."/>
            <person name="Lee Y.-S."/>
            <person name="Embley T.M."/>
            <person name="Coombs G.H."/>
            <person name="Mottram J.C."/>
            <person name="Tachezy J."/>
            <person name="Fraser-Liggett C.M."/>
            <person name="Johnson P.J."/>
        </authorList>
    </citation>
    <scope>NUCLEOTIDE SEQUENCE [LARGE SCALE GENOMIC DNA]</scope>
    <source>
        <strain evidence="4">G3</strain>
    </source>
</reference>
<dbReference type="GO" id="GO:0005829">
    <property type="term" value="C:cytosol"/>
    <property type="evidence" value="ECO:0000318"/>
    <property type="project" value="GO_Central"/>
</dbReference>
<dbReference type="AlphaFoldDB" id="A2D8P1"/>
<dbReference type="Gene3D" id="1.10.8.10">
    <property type="entry name" value="DNA helicase RuvA subunit, C-terminal domain"/>
    <property type="match status" value="1"/>
</dbReference>
<feature type="domain" description="UBA" evidence="2">
    <location>
        <begin position="111"/>
        <end position="154"/>
    </location>
</feature>
<evidence type="ECO:0000259" key="2">
    <source>
        <dbReference type="PROSITE" id="PS50030"/>
    </source>
</evidence>
<dbReference type="SMART" id="SM00165">
    <property type="entry name" value="UBA"/>
    <property type="match status" value="2"/>
</dbReference>
<dbReference type="GO" id="GO:0070628">
    <property type="term" value="F:proteasome binding"/>
    <property type="evidence" value="ECO:0000318"/>
    <property type="project" value="GO_Central"/>
</dbReference>
<dbReference type="VEuPathDB" id="TrichDB:TVAGG3_0392150"/>
<feature type="region of interest" description="Disordered" evidence="1">
    <location>
        <begin position="74"/>
        <end position="111"/>
    </location>
</feature>
<dbReference type="PROSITE" id="PS50030">
    <property type="entry name" value="UBA"/>
    <property type="match status" value="1"/>
</dbReference>
<dbReference type="PANTHER" id="PTHR10621">
    <property type="entry name" value="UV EXCISION REPAIR PROTEIN RAD23"/>
    <property type="match status" value="1"/>
</dbReference>
<dbReference type="Pfam" id="PF00627">
    <property type="entry name" value="UBA"/>
    <property type="match status" value="1"/>
</dbReference>
<evidence type="ECO:0000313" key="4">
    <source>
        <dbReference type="EMBL" id="EAY23290.1"/>
    </source>
</evidence>
<gene>
    <name evidence="4" type="ORF">TVAG_185980</name>
</gene>
<feature type="compositionally biased region" description="Basic and acidic residues" evidence="1">
    <location>
        <begin position="92"/>
        <end position="111"/>
    </location>
</feature>
<dbReference type="GO" id="GO:0043161">
    <property type="term" value="P:proteasome-mediated ubiquitin-dependent protein catabolic process"/>
    <property type="evidence" value="ECO:0000318"/>
    <property type="project" value="GO_Central"/>
</dbReference>
<dbReference type="EMBL" id="DS113179">
    <property type="protein sequence ID" value="EAY23290.1"/>
    <property type="molecule type" value="Genomic_DNA"/>
</dbReference>